<dbReference type="HOGENOM" id="CLU_2891634_0_0_1"/>
<reference evidence="2" key="2">
    <citation type="submission" date="2025-08" db="UniProtKB">
        <authorList>
            <consortium name="Ensembl"/>
        </authorList>
    </citation>
    <scope>IDENTIFICATION</scope>
</reference>
<feature type="chain" id="PRO_5003579444" evidence="1">
    <location>
        <begin position="23"/>
        <end position="63"/>
    </location>
</feature>
<evidence type="ECO:0000313" key="3">
    <source>
        <dbReference type="Proteomes" id="UP000007875"/>
    </source>
</evidence>
<reference evidence="2" key="3">
    <citation type="submission" date="2025-09" db="UniProtKB">
        <authorList>
            <consortium name="Ensembl"/>
        </authorList>
    </citation>
    <scope>IDENTIFICATION</scope>
</reference>
<name>H2ZQX1_CIOSA</name>
<evidence type="ECO:0000256" key="1">
    <source>
        <dbReference type="SAM" id="SignalP"/>
    </source>
</evidence>
<reference evidence="3" key="1">
    <citation type="submission" date="2003-08" db="EMBL/GenBank/DDBJ databases">
        <authorList>
            <person name="Birren B."/>
            <person name="Nusbaum C."/>
            <person name="Abebe A."/>
            <person name="Abouelleil A."/>
            <person name="Adekoya E."/>
            <person name="Ait-zahra M."/>
            <person name="Allen N."/>
            <person name="Allen T."/>
            <person name="An P."/>
            <person name="Anderson M."/>
            <person name="Anderson S."/>
            <person name="Arachchi H."/>
            <person name="Armbruster J."/>
            <person name="Bachantsang P."/>
            <person name="Baldwin J."/>
            <person name="Barry A."/>
            <person name="Bayul T."/>
            <person name="Blitshsteyn B."/>
            <person name="Bloom T."/>
            <person name="Blye J."/>
            <person name="Boguslavskiy L."/>
            <person name="Borowsky M."/>
            <person name="Boukhgalter B."/>
            <person name="Brunache A."/>
            <person name="Butler J."/>
            <person name="Calixte N."/>
            <person name="Calvo S."/>
            <person name="Camarata J."/>
            <person name="Campo K."/>
            <person name="Chang J."/>
            <person name="Cheshatsang Y."/>
            <person name="Citroen M."/>
            <person name="Collymore A."/>
            <person name="Considine T."/>
            <person name="Cook A."/>
            <person name="Cooke P."/>
            <person name="Corum B."/>
            <person name="Cuomo C."/>
            <person name="David R."/>
            <person name="Dawoe T."/>
            <person name="Degray S."/>
            <person name="Dodge S."/>
            <person name="Dooley K."/>
            <person name="Dorje P."/>
            <person name="Dorjee K."/>
            <person name="Dorris L."/>
            <person name="Duffey N."/>
            <person name="Dupes A."/>
            <person name="Elkins T."/>
            <person name="Engels R."/>
            <person name="Erickson J."/>
            <person name="Farina A."/>
            <person name="Faro S."/>
            <person name="Ferreira P."/>
            <person name="Fischer H."/>
            <person name="Fitzgerald M."/>
            <person name="Foley K."/>
            <person name="Gage D."/>
            <person name="Galagan J."/>
            <person name="Gearin G."/>
            <person name="Gnerre S."/>
            <person name="Gnirke A."/>
            <person name="Goyette A."/>
            <person name="Graham J."/>
            <person name="Grandbois E."/>
            <person name="Gyaltsen K."/>
            <person name="Hafez N."/>
            <person name="Hagopian D."/>
            <person name="Hagos B."/>
            <person name="Hall J."/>
            <person name="Hatcher B."/>
            <person name="Heller A."/>
            <person name="Higgins H."/>
            <person name="Honan T."/>
            <person name="Horn A."/>
            <person name="Houde N."/>
            <person name="Hughes L."/>
            <person name="Hulme W."/>
            <person name="Husby E."/>
            <person name="Iliev I."/>
            <person name="Jaffe D."/>
            <person name="Jones C."/>
            <person name="Kamal M."/>
            <person name="Kamat A."/>
            <person name="Kamvysselis M."/>
            <person name="Karlsson E."/>
            <person name="Kells C."/>
            <person name="Kieu A."/>
            <person name="Kisner P."/>
            <person name="Kodira C."/>
            <person name="Kulbokas E."/>
            <person name="Labutti K."/>
            <person name="Lama D."/>
            <person name="Landers T."/>
            <person name="Leger J."/>
            <person name="Levine S."/>
            <person name="Lewis D."/>
            <person name="Lewis T."/>
            <person name="Lindblad-toh K."/>
            <person name="Liu X."/>
            <person name="Lokyitsang T."/>
            <person name="Lokyitsang Y."/>
            <person name="Lucien O."/>
            <person name="Lui A."/>
            <person name="Ma L.J."/>
            <person name="Mabbitt R."/>
            <person name="Macdonald J."/>
            <person name="Maclean C."/>
            <person name="Major J."/>
            <person name="Manning J."/>
            <person name="Marabella R."/>
            <person name="Maru K."/>
            <person name="Matthews C."/>
            <person name="Mauceli E."/>
            <person name="Mccarthy M."/>
            <person name="Mcdonough S."/>
            <person name="Mcghee T."/>
            <person name="Meldrim J."/>
            <person name="Meneus L."/>
            <person name="Mesirov J."/>
            <person name="Mihalev A."/>
            <person name="Mihova T."/>
            <person name="Mikkelsen T."/>
            <person name="Mlenga V."/>
            <person name="Moru K."/>
            <person name="Mozes J."/>
            <person name="Mulrain L."/>
            <person name="Munson G."/>
            <person name="Naylor J."/>
            <person name="Newes C."/>
            <person name="Nguyen C."/>
            <person name="Nguyen N."/>
            <person name="Nguyen T."/>
            <person name="Nicol R."/>
            <person name="Nielsen C."/>
            <person name="Nizzari M."/>
            <person name="Norbu C."/>
            <person name="Norbu N."/>
            <person name="O'donnell P."/>
            <person name="Okoawo O."/>
            <person name="O'leary S."/>
            <person name="Omotosho B."/>
            <person name="O'neill K."/>
            <person name="Osman S."/>
            <person name="Parker S."/>
            <person name="Perrin D."/>
            <person name="Phunkhang P."/>
            <person name="Piqani B."/>
            <person name="Purcell S."/>
            <person name="Rachupka T."/>
            <person name="Ramasamy U."/>
            <person name="Rameau R."/>
            <person name="Ray V."/>
            <person name="Raymond C."/>
            <person name="Retta R."/>
            <person name="Richardson S."/>
            <person name="Rise C."/>
            <person name="Rodriguez J."/>
            <person name="Rogers J."/>
            <person name="Rogov P."/>
            <person name="Rutman M."/>
            <person name="Schupbach R."/>
            <person name="Seaman C."/>
            <person name="Settipalli S."/>
            <person name="Sharpe T."/>
            <person name="Sheridan J."/>
            <person name="Sherpa N."/>
            <person name="Shi J."/>
            <person name="Smirnov S."/>
            <person name="Smith C."/>
            <person name="Sougnez C."/>
            <person name="Spencer B."/>
            <person name="Stalker J."/>
            <person name="Stange-thomann N."/>
            <person name="Stavropoulos S."/>
            <person name="Stetson K."/>
            <person name="Stone C."/>
            <person name="Stone S."/>
            <person name="Stubbs M."/>
            <person name="Talamas J."/>
            <person name="Tchuinga P."/>
            <person name="Tenzing P."/>
            <person name="Tesfaye S."/>
            <person name="Theodore J."/>
            <person name="Thoulutsang Y."/>
            <person name="Topham K."/>
            <person name="Towey S."/>
            <person name="Tsamla T."/>
            <person name="Tsomo N."/>
            <person name="Vallee D."/>
            <person name="Vassiliev H."/>
            <person name="Venkataraman V."/>
            <person name="Vinson J."/>
            <person name="Vo A."/>
            <person name="Wade C."/>
            <person name="Wang S."/>
            <person name="Wangchuk T."/>
            <person name="Wangdi T."/>
            <person name="Whittaker C."/>
            <person name="Wilkinson J."/>
            <person name="Wu Y."/>
            <person name="Wyman D."/>
            <person name="Yadav S."/>
            <person name="Yang S."/>
            <person name="Yang X."/>
            <person name="Yeager S."/>
            <person name="Yee E."/>
            <person name="Young G."/>
            <person name="Zainoun J."/>
            <person name="Zembeck L."/>
            <person name="Zimmer A."/>
            <person name="Zody M."/>
            <person name="Lander E."/>
        </authorList>
    </citation>
    <scope>NUCLEOTIDE SEQUENCE [LARGE SCALE GENOMIC DNA]</scope>
</reference>
<organism evidence="2 3">
    <name type="scientific">Ciona savignyi</name>
    <name type="common">Pacific transparent sea squirt</name>
    <dbReference type="NCBI Taxonomy" id="51511"/>
    <lineage>
        <taxon>Eukaryota</taxon>
        <taxon>Metazoa</taxon>
        <taxon>Chordata</taxon>
        <taxon>Tunicata</taxon>
        <taxon>Ascidiacea</taxon>
        <taxon>Phlebobranchia</taxon>
        <taxon>Cionidae</taxon>
        <taxon>Ciona</taxon>
    </lineage>
</organism>
<dbReference type="Ensembl" id="ENSCSAVT00000020201.1">
    <property type="protein sequence ID" value="ENSCSAVP00000019987.1"/>
    <property type="gene ID" value="ENSCSAVG00000011727.1"/>
</dbReference>
<feature type="signal peptide" evidence="1">
    <location>
        <begin position="1"/>
        <end position="22"/>
    </location>
</feature>
<sequence length="63" mass="6696">MTCVKSFMLLLVLTCNFHVGRLQTTAEVTTTQAAESTTLTTQTSTVVNQTTTVPTTNTATTPS</sequence>
<dbReference type="AlphaFoldDB" id="H2ZQX1"/>
<evidence type="ECO:0000313" key="2">
    <source>
        <dbReference type="Ensembl" id="ENSCSAVP00000019987.1"/>
    </source>
</evidence>
<keyword evidence="1" id="KW-0732">Signal</keyword>
<dbReference type="Proteomes" id="UP000007875">
    <property type="component" value="Unassembled WGS sequence"/>
</dbReference>
<keyword evidence="3" id="KW-1185">Reference proteome</keyword>
<proteinExistence type="predicted"/>
<protein>
    <submittedName>
        <fullName evidence="2">Uncharacterized protein</fullName>
    </submittedName>
</protein>
<accession>H2ZQX1</accession>
<dbReference type="InParanoid" id="H2ZQX1"/>